<dbReference type="SUPFAM" id="SSF51261">
    <property type="entry name" value="Duplicated hybrid motif"/>
    <property type="match status" value="1"/>
</dbReference>
<dbReference type="AlphaFoldDB" id="A0A1E5LE01"/>
<dbReference type="EMBL" id="MJEH01000033">
    <property type="protein sequence ID" value="OEH92296.1"/>
    <property type="molecule type" value="Genomic_DNA"/>
</dbReference>
<gene>
    <name evidence="6" type="ORF">BFG57_02800</name>
</gene>
<feature type="coiled-coil region" evidence="2">
    <location>
        <begin position="151"/>
        <end position="244"/>
    </location>
</feature>
<proteinExistence type="predicted"/>
<evidence type="ECO:0000256" key="1">
    <source>
        <dbReference type="ARBA" id="ARBA00022729"/>
    </source>
</evidence>
<dbReference type="PANTHER" id="PTHR21666:SF270">
    <property type="entry name" value="MUREIN HYDROLASE ACTIVATOR ENVC"/>
    <property type="match status" value="1"/>
</dbReference>
<evidence type="ECO:0000259" key="4">
    <source>
        <dbReference type="Pfam" id="PF01551"/>
    </source>
</evidence>
<evidence type="ECO:0000259" key="5">
    <source>
        <dbReference type="Pfam" id="PF24568"/>
    </source>
</evidence>
<evidence type="ECO:0000313" key="7">
    <source>
        <dbReference type="Proteomes" id="UP000095209"/>
    </source>
</evidence>
<dbReference type="Gene3D" id="2.70.70.10">
    <property type="entry name" value="Glucose Permease (Domain IIA)"/>
    <property type="match status" value="1"/>
</dbReference>
<comment type="caution">
    <text evidence="6">The sequence shown here is derived from an EMBL/GenBank/DDBJ whole genome shotgun (WGS) entry which is preliminary data.</text>
</comment>
<dbReference type="PANTHER" id="PTHR21666">
    <property type="entry name" value="PEPTIDASE-RELATED"/>
    <property type="match status" value="1"/>
</dbReference>
<feature type="region of interest" description="Disordered" evidence="3">
    <location>
        <begin position="264"/>
        <end position="283"/>
    </location>
</feature>
<dbReference type="Proteomes" id="UP000095209">
    <property type="component" value="Unassembled WGS sequence"/>
</dbReference>
<feature type="coiled-coil region" evidence="2">
    <location>
        <begin position="20"/>
        <end position="110"/>
    </location>
</feature>
<dbReference type="GO" id="GO:0004222">
    <property type="term" value="F:metalloendopeptidase activity"/>
    <property type="evidence" value="ECO:0007669"/>
    <property type="project" value="TreeGrafter"/>
</dbReference>
<dbReference type="InterPro" id="IPR050570">
    <property type="entry name" value="Cell_wall_metabolism_enzyme"/>
</dbReference>
<dbReference type="CDD" id="cd12797">
    <property type="entry name" value="M23_peptidase"/>
    <property type="match status" value="1"/>
</dbReference>
<dbReference type="InterPro" id="IPR057309">
    <property type="entry name" value="PcsB_CC"/>
</dbReference>
<dbReference type="Pfam" id="PF01551">
    <property type="entry name" value="Peptidase_M23"/>
    <property type="match status" value="1"/>
</dbReference>
<protein>
    <submittedName>
        <fullName evidence="6">Peptidase M23</fullName>
    </submittedName>
</protein>
<organism evidence="6 7">
    <name type="scientific">Bacillus solimangrovi</name>
    <dbReference type="NCBI Taxonomy" id="1305675"/>
    <lineage>
        <taxon>Bacteria</taxon>
        <taxon>Bacillati</taxon>
        <taxon>Bacillota</taxon>
        <taxon>Bacilli</taxon>
        <taxon>Bacillales</taxon>
        <taxon>Bacillaceae</taxon>
        <taxon>Bacillus</taxon>
    </lineage>
</organism>
<evidence type="ECO:0000256" key="3">
    <source>
        <dbReference type="SAM" id="MobiDB-lite"/>
    </source>
</evidence>
<dbReference type="InterPro" id="IPR016047">
    <property type="entry name" value="M23ase_b-sheet_dom"/>
</dbReference>
<dbReference type="Pfam" id="PF24568">
    <property type="entry name" value="CC_PcsB"/>
    <property type="match status" value="1"/>
</dbReference>
<evidence type="ECO:0000313" key="6">
    <source>
        <dbReference type="EMBL" id="OEH92296.1"/>
    </source>
</evidence>
<keyword evidence="7" id="KW-1185">Reference proteome</keyword>
<name>A0A1E5LE01_9BACI</name>
<keyword evidence="1" id="KW-0732">Signal</keyword>
<feature type="domain" description="M23ase beta-sheet core" evidence="4">
    <location>
        <begin position="289"/>
        <end position="387"/>
    </location>
</feature>
<feature type="domain" description="Peptidoglycan hydrolase PcsB coiled-coil" evidence="5">
    <location>
        <begin position="97"/>
        <end position="171"/>
    </location>
</feature>
<keyword evidence="2" id="KW-0175">Coiled coil</keyword>
<dbReference type="InterPro" id="IPR011055">
    <property type="entry name" value="Dup_hybrid_motif"/>
</dbReference>
<dbReference type="Gene3D" id="6.10.250.3150">
    <property type="match status" value="1"/>
</dbReference>
<dbReference type="OrthoDB" id="9805070at2"/>
<dbReference type="STRING" id="1305675.BFG57_02800"/>
<sequence>MCATLFISGTFGASYNVLANQELINNIQKIKEKKANIDNEEGKAEQQLQQVEAAQQKVRDEIKRIDLAVAETKGNIRKNEESIKETNEQIEQLTIEIEDLQERIEERDELLKERARSIQETGGMVSYLDVLLGAQNFSDFIDRAGAVSVIMQQDKDILREHMDEKELVEEKKEEVIDKKENLEKALAEQERLKEQFEKQKEEKNQIMSQLREQEEEIEKAILSLEEQKQILDKQEAVQRQLLKQWQEEERKRKEAAKRGEQIPTISDGSFTRPANGPATSHYGQRWGKLHAGIDIGKRGSDVPIVAAANGIVFRSYYSNSYGNVVFITHIVNGKTYTTVYAHMENRLVAEGQTVQKGQKIGYMGNTGDSMGAHLHFEIHEGAWNYAKSNSVDPRKYINF</sequence>
<accession>A0A1E5LE01</accession>
<evidence type="ECO:0000256" key="2">
    <source>
        <dbReference type="SAM" id="Coils"/>
    </source>
</evidence>
<reference evidence="6 7" key="1">
    <citation type="submission" date="2016-08" db="EMBL/GenBank/DDBJ databases">
        <title>Genome of Bacillus solimangrovi GH2-4.</title>
        <authorList>
            <person name="Lim S."/>
            <person name="Kim B.-C."/>
        </authorList>
    </citation>
    <scope>NUCLEOTIDE SEQUENCE [LARGE SCALE GENOMIC DNA]</scope>
    <source>
        <strain evidence="6 7">GH2-4</strain>
    </source>
</reference>